<organism evidence="2 3">
    <name type="scientific">Agromyces tropicus</name>
    <dbReference type="NCBI Taxonomy" id="555371"/>
    <lineage>
        <taxon>Bacteria</taxon>
        <taxon>Bacillati</taxon>
        <taxon>Actinomycetota</taxon>
        <taxon>Actinomycetes</taxon>
        <taxon>Micrococcales</taxon>
        <taxon>Microbacteriaceae</taxon>
        <taxon>Agromyces</taxon>
    </lineage>
</organism>
<dbReference type="Proteomes" id="UP001501196">
    <property type="component" value="Unassembled WGS sequence"/>
</dbReference>
<reference evidence="3" key="1">
    <citation type="journal article" date="2019" name="Int. J. Syst. Evol. Microbiol.">
        <title>The Global Catalogue of Microorganisms (GCM) 10K type strain sequencing project: providing services to taxonomists for standard genome sequencing and annotation.</title>
        <authorList>
            <consortium name="The Broad Institute Genomics Platform"/>
            <consortium name="The Broad Institute Genome Sequencing Center for Infectious Disease"/>
            <person name="Wu L."/>
            <person name="Ma J."/>
        </authorList>
    </citation>
    <scope>NUCLEOTIDE SEQUENCE [LARGE SCALE GENOMIC DNA]</scope>
    <source>
        <strain evidence="3">JCM 15672</strain>
    </source>
</reference>
<dbReference type="EMBL" id="BAAAPW010000002">
    <property type="protein sequence ID" value="GAA2029877.1"/>
    <property type="molecule type" value="Genomic_DNA"/>
</dbReference>
<feature type="transmembrane region" description="Helical" evidence="1">
    <location>
        <begin position="54"/>
        <end position="79"/>
    </location>
</feature>
<comment type="caution">
    <text evidence="2">The sequence shown here is derived from an EMBL/GenBank/DDBJ whole genome shotgun (WGS) entry which is preliminary data.</text>
</comment>
<gene>
    <name evidence="2" type="ORF">GCM10009819_11960</name>
</gene>
<evidence type="ECO:0000313" key="3">
    <source>
        <dbReference type="Proteomes" id="UP001501196"/>
    </source>
</evidence>
<protein>
    <submittedName>
        <fullName evidence="2">Uncharacterized protein</fullName>
    </submittedName>
</protein>
<keyword evidence="3" id="KW-1185">Reference proteome</keyword>
<evidence type="ECO:0000313" key="2">
    <source>
        <dbReference type="EMBL" id="GAA2029877.1"/>
    </source>
</evidence>
<keyword evidence="1" id="KW-1133">Transmembrane helix</keyword>
<evidence type="ECO:0000256" key="1">
    <source>
        <dbReference type="SAM" id="Phobius"/>
    </source>
</evidence>
<accession>A0ABP5FMC6</accession>
<keyword evidence="1" id="KW-0472">Membrane</keyword>
<name>A0ABP5FMC6_9MICO</name>
<sequence>MLAPSVLLLLAVGIVGVVGVQMLLSWSVEAQFGIPVDDPETQRRSYLMSILPNVLAPTAAVAVVGAALGLPLVIGARLAALARLDARMRGGPRPEGPSPTAP</sequence>
<proteinExistence type="predicted"/>
<keyword evidence="1" id="KW-0812">Transmembrane</keyword>